<keyword evidence="2" id="KW-1185">Reference proteome</keyword>
<evidence type="ECO:0000313" key="2">
    <source>
        <dbReference type="Proteomes" id="UP000177625"/>
    </source>
</evidence>
<dbReference type="AlphaFoldDB" id="A0A1E1MEF8"/>
<proteinExistence type="predicted"/>
<name>A0A1E1MEF8_RHYSE</name>
<organism evidence="1 2">
    <name type="scientific">Rhynchosporium secalis</name>
    <name type="common">Barley scald fungus</name>
    <dbReference type="NCBI Taxonomy" id="38038"/>
    <lineage>
        <taxon>Eukaryota</taxon>
        <taxon>Fungi</taxon>
        <taxon>Dikarya</taxon>
        <taxon>Ascomycota</taxon>
        <taxon>Pezizomycotina</taxon>
        <taxon>Leotiomycetes</taxon>
        <taxon>Helotiales</taxon>
        <taxon>Ploettnerulaceae</taxon>
        <taxon>Rhynchosporium</taxon>
    </lineage>
</organism>
<sequence>MPSQPASPFLSSLPPSKPCFLCSCLVLLHTVSLPYQLSSAQLSSAQLGSLASKQASSMSISLKAVRSVPDVPWRIPSYRIVSYVVQISASRFGHLEVFVRAELGKPAASASASAWRPDGRTFRKDSEVAFWNHDFGYDFDYKFLCELSFTSRFYTSLRRTDGPSEKIAREEALALIDRKASETDRLHLSTYLFIIVKFEPLAHRQMAYKLLGQVMLSASCIAPSARYQDSVIENNRIQDIFKTIARSILKSGESHFRDMYSPY</sequence>
<reference evidence="2" key="1">
    <citation type="submission" date="2016-03" db="EMBL/GenBank/DDBJ databases">
        <authorList>
            <person name="Guldener U."/>
        </authorList>
    </citation>
    <scope>NUCLEOTIDE SEQUENCE [LARGE SCALE GENOMIC DNA]</scope>
</reference>
<gene>
    <name evidence="1" type="ORF">RSE6_07634</name>
</gene>
<dbReference type="EMBL" id="FJVC01000275">
    <property type="protein sequence ID" value="CZT47105.1"/>
    <property type="molecule type" value="Genomic_DNA"/>
</dbReference>
<protein>
    <submittedName>
        <fullName evidence="1">Uncharacterized protein</fullName>
    </submittedName>
</protein>
<dbReference type="Proteomes" id="UP000177625">
    <property type="component" value="Unassembled WGS sequence"/>
</dbReference>
<accession>A0A1E1MEF8</accession>
<evidence type="ECO:0000313" key="1">
    <source>
        <dbReference type="EMBL" id="CZT47105.1"/>
    </source>
</evidence>